<dbReference type="GO" id="GO:0005524">
    <property type="term" value="F:ATP binding"/>
    <property type="evidence" value="ECO:0007669"/>
    <property type="project" value="UniProtKB-KW"/>
</dbReference>
<dbReference type="CDD" id="cd01098">
    <property type="entry name" value="PAN_AP_plant"/>
    <property type="match status" value="1"/>
</dbReference>
<dbReference type="InterPro" id="IPR001245">
    <property type="entry name" value="Ser-Thr/Tyr_kinase_cat_dom"/>
</dbReference>
<evidence type="ECO:0000313" key="10">
    <source>
        <dbReference type="Proteomes" id="UP000824120"/>
    </source>
</evidence>
<proteinExistence type="predicted"/>
<keyword evidence="7" id="KW-1015">Disulfide bond</keyword>
<dbReference type="PANTHER" id="PTHR27002">
    <property type="entry name" value="RECEPTOR-LIKE SERINE/THREONINE-PROTEIN KINASE SD1-8"/>
    <property type="match status" value="1"/>
</dbReference>
<dbReference type="PANTHER" id="PTHR27002:SF988">
    <property type="entry name" value="RECEPTOR-LIKE SERINE_THREONINE-PROTEIN KINASE"/>
    <property type="match status" value="1"/>
</dbReference>
<keyword evidence="3" id="KW-0732">Signal</keyword>
<evidence type="ECO:0000256" key="7">
    <source>
        <dbReference type="ARBA" id="ARBA00023157"/>
    </source>
</evidence>
<keyword evidence="4" id="KW-0547">Nucleotide-binding</keyword>
<dbReference type="Gene3D" id="1.10.510.10">
    <property type="entry name" value="Transferase(Phosphotransferase) domain 1"/>
    <property type="match status" value="2"/>
</dbReference>
<keyword evidence="2" id="KW-0808">Transferase</keyword>
<evidence type="ECO:0000256" key="3">
    <source>
        <dbReference type="ARBA" id="ARBA00022729"/>
    </source>
</evidence>
<dbReference type="EMBL" id="JACXVP010000007">
    <property type="protein sequence ID" value="KAG5594385.1"/>
    <property type="molecule type" value="Genomic_DNA"/>
</dbReference>
<evidence type="ECO:0000256" key="6">
    <source>
        <dbReference type="ARBA" id="ARBA00022840"/>
    </source>
</evidence>
<reference evidence="9 10" key="1">
    <citation type="submission" date="2020-09" db="EMBL/GenBank/DDBJ databases">
        <title>De no assembly of potato wild relative species, Solanum commersonii.</title>
        <authorList>
            <person name="Cho K."/>
        </authorList>
    </citation>
    <scope>NUCLEOTIDE SEQUENCE [LARGE SCALE GENOMIC DNA]</scope>
    <source>
        <strain evidence="9">LZ3.2</strain>
        <tissue evidence="9">Leaf</tissue>
    </source>
</reference>
<evidence type="ECO:0000259" key="8">
    <source>
        <dbReference type="PROSITE" id="PS50948"/>
    </source>
</evidence>
<dbReference type="GO" id="GO:0004674">
    <property type="term" value="F:protein serine/threonine kinase activity"/>
    <property type="evidence" value="ECO:0007669"/>
    <property type="project" value="UniProtKB-KW"/>
</dbReference>
<dbReference type="OrthoDB" id="4062651at2759"/>
<keyword evidence="1" id="KW-0723">Serine/threonine-protein kinase</keyword>
<dbReference type="InterPro" id="IPR000858">
    <property type="entry name" value="S_locus_glycoprot_dom"/>
</dbReference>
<dbReference type="InterPro" id="IPR011009">
    <property type="entry name" value="Kinase-like_dom_sf"/>
</dbReference>
<evidence type="ECO:0000256" key="5">
    <source>
        <dbReference type="ARBA" id="ARBA00022777"/>
    </source>
</evidence>
<dbReference type="Proteomes" id="UP000824120">
    <property type="component" value="Chromosome 7"/>
</dbReference>
<dbReference type="PROSITE" id="PS50948">
    <property type="entry name" value="PAN"/>
    <property type="match status" value="1"/>
</dbReference>
<accession>A0A9J5Y1S4</accession>
<comment type="caution">
    <text evidence="9">The sequence shown here is derived from an EMBL/GenBank/DDBJ whole genome shotgun (WGS) entry which is preliminary data.</text>
</comment>
<evidence type="ECO:0000256" key="1">
    <source>
        <dbReference type="ARBA" id="ARBA00022527"/>
    </source>
</evidence>
<dbReference type="GO" id="GO:0005886">
    <property type="term" value="C:plasma membrane"/>
    <property type="evidence" value="ECO:0007669"/>
    <property type="project" value="TreeGrafter"/>
</dbReference>
<dbReference type="SUPFAM" id="SSF56112">
    <property type="entry name" value="Protein kinase-like (PK-like)"/>
    <property type="match status" value="1"/>
</dbReference>
<protein>
    <recommendedName>
        <fullName evidence="8">Apple domain-containing protein</fullName>
    </recommendedName>
</protein>
<dbReference type="Pfam" id="PF00954">
    <property type="entry name" value="S_locus_glycop"/>
    <property type="match status" value="1"/>
</dbReference>
<keyword evidence="10" id="KW-1185">Reference proteome</keyword>
<dbReference type="Pfam" id="PF07714">
    <property type="entry name" value="PK_Tyr_Ser-Thr"/>
    <property type="match status" value="2"/>
</dbReference>
<dbReference type="InterPro" id="IPR003609">
    <property type="entry name" value="Pan_app"/>
</dbReference>
<evidence type="ECO:0000313" key="9">
    <source>
        <dbReference type="EMBL" id="KAG5594385.1"/>
    </source>
</evidence>
<dbReference type="AlphaFoldDB" id="A0A9J5Y1S4"/>
<sequence length="464" mass="52571">MSQEKLTNSYGWIVTHWTLLWSQPREQCDVYAYCGTFGVCNNANSSCNCLSGFKPRSYREWSSNDYMSGCVRNEKLNCSAVNKDEDSFWKNSIMRLPASSDTNITISETSQCRSTCFNDCSCTAYTCDGSSTCSIWRGYLLNLQQLSENETGRSIFVKRGSTEGSFSYIYYRRRMAKRADRSRGTQGAHKSHWHKAEGEAKVLMNENSDEAIDVPYFHLETILAATDNFSNANKLGQGGFGPFKRLSSHSGQGIDEFKNEVTLIAKLQHRNLVRLLGYCINATEQILLYEYMAHKSLDTFIFDGKLCKLLDWKKRYDIILGIGRDGLFSIKSDVFSFGVVILEIISGRKNTGFYQSEEALNLLGYAWRMWIEERAIQLTEKSLLESCNRSEVMKCINVALLCVQEDSNDRPKMSDVIVMFVGEGLSLQRPNRPAFVIRTHTSSTLSSSSKFSNNQVTITEEGGR</sequence>
<dbReference type="Pfam" id="PF08276">
    <property type="entry name" value="PAN_2"/>
    <property type="match status" value="1"/>
</dbReference>
<dbReference type="GO" id="GO:0048544">
    <property type="term" value="P:recognition of pollen"/>
    <property type="evidence" value="ECO:0007669"/>
    <property type="project" value="InterPro"/>
</dbReference>
<organism evidence="9 10">
    <name type="scientific">Solanum commersonii</name>
    <name type="common">Commerson's wild potato</name>
    <name type="synonym">Commerson's nightshade</name>
    <dbReference type="NCBI Taxonomy" id="4109"/>
    <lineage>
        <taxon>Eukaryota</taxon>
        <taxon>Viridiplantae</taxon>
        <taxon>Streptophyta</taxon>
        <taxon>Embryophyta</taxon>
        <taxon>Tracheophyta</taxon>
        <taxon>Spermatophyta</taxon>
        <taxon>Magnoliopsida</taxon>
        <taxon>eudicotyledons</taxon>
        <taxon>Gunneridae</taxon>
        <taxon>Pentapetalae</taxon>
        <taxon>asterids</taxon>
        <taxon>lamiids</taxon>
        <taxon>Solanales</taxon>
        <taxon>Solanaceae</taxon>
        <taxon>Solanoideae</taxon>
        <taxon>Solaneae</taxon>
        <taxon>Solanum</taxon>
    </lineage>
</organism>
<keyword evidence="5" id="KW-0418">Kinase</keyword>
<gene>
    <name evidence="9" type="ORF">H5410_035617</name>
</gene>
<evidence type="ECO:0000256" key="4">
    <source>
        <dbReference type="ARBA" id="ARBA00022741"/>
    </source>
</evidence>
<evidence type="ECO:0000256" key="2">
    <source>
        <dbReference type="ARBA" id="ARBA00022679"/>
    </source>
</evidence>
<feature type="domain" description="Apple" evidence="8">
    <location>
        <begin position="78"/>
        <end position="160"/>
    </location>
</feature>
<keyword evidence="6" id="KW-0067">ATP-binding</keyword>
<name>A0A9J5Y1S4_SOLCO</name>